<evidence type="ECO:0000313" key="3">
    <source>
        <dbReference type="EMBL" id="EAT82700.2"/>
    </source>
</evidence>
<dbReference type="InterPro" id="IPR012132">
    <property type="entry name" value="GMC_OxRdtase"/>
</dbReference>
<reference evidence="4" key="1">
    <citation type="journal article" date="2007" name="Plant Cell">
        <title>Dothideomycete-plant interactions illuminated by genome sequencing and EST analysis of the wheat pathogen Stagonospora nodorum.</title>
        <authorList>
            <person name="Hane J.K."/>
            <person name="Lowe R.G."/>
            <person name="Solomon P.S."/>
            <person name="Tan K.C."/>
            <person name="Schoch C.L."/>
            <person name="Spatafora J.W."/>
            <person name="Crous P.W."/>
            <person name="Kodira C."/>
            <person name="Birren B.W."/>
            <person name="Galagan J.E."/>
            <person name="Torriani S.F."/>
            <person name="McDonald B.A."/>
            <person name="Oliver R.P."/>
        </authorList>
    </citation>
    <scope>NUCLEOTIDE SEQUENCE [LARGE SCALE GENOMIC DNA]</scope>
    <source>
        <strain evidence="4">SN15 / ATCC MYA-4574 / FGSC 10173</strain>
    </source>
</reference>
<sequence length="651" mass="69654">MHMDAAVIPNQTEGSTGASYEKWRIICPKTEGNYSGQLAAFTSLASAVDLEGYEYVVVGSGAGGGLAIAGHKTLLIEAGDDQGTNVNYTVPSYNARVSEDPNLSWNFFVKHYADEKRQARDYKTTYETPDGGRYTGLTPPAGSKQLGTLYPRTGTLGGCTAHNALIAVYPHQSDFDFISSLTGDQSWSAANMRKYFSKLEDNHYLLPGQKGHGYDGWLGTQYSPIDIVLTDPKLLSLVTGATFALGNETNAVINLASLLAGDANADTKTRDTQPAVYQIPLSTADGKRTGSREFVLAVRDAVNANGTKRFPLDSVTPPRANGVEFLDGQYLYKASPKSRGAAGIPGSVKASREVIVAGGTYNSPQLLKLSGVGPADELKRFDIPVVADLPGVGTNLQDHYEINVQGKAPSNFSALDGCTFGEGGEASDPCLARWQKSVLGNRGIYASPGLGAAMFYKSSVAARNEFDVFVFGGPVNFRGYFPGYSFNATHEHDWFTWAILKAHPRNNAGSVTLQSANPLDVPAITYNYFDTGSGDYQSDITALSEAVKLARSSFKRQLVKIDEVLPGKDANVDDYIKDTAWGHHASSTCPIGADNDPMAVLDSSFRVRGTAGLRVVDASVFPRIPGTFTAVSTYMVAEKAADVILAELAAQ</sequence>
<dbReference type="PANTHER" id="PTHR11552:SF100">
    <property type="entry name" value="DEHYDROGENASE, PUTATIVE (AFU_ORTHOLOGUE AFUA_5G00630)-RELATED"/>
    <property type="match status" value="1"/>
</dbReference>
<dbReference type="Proteomes" id="UP000001055">
    <property type="component" value="Unassembled WGS sequence"/>
</dbReference>
<dbReference type="Pfam" id="PF00732">
    <property type="entry name" value="GMC_oxred_N"/>
    <property type="match status" value="1"/>
</dbReference>
<dbReference type="InterPro" id="IPR007867">
    <property type="entry name" value="GMC_OxRtase_C"/>
</dbReference>
<dbReference type="STRING" id="321614.Q0UCZ9"/>
<dbReference type="GeneID" id="5977545"/>
<dbReference type="InterPro" id="IPR000172">
    <property type="entry name" value="GMC_OxRdtase_N"/>
</dbReference>
<dbReference type="eggNOG" id="KOG1238">
    <property type="taxonomic scope" value="Eukaryota"/>
</dbReference>
<accession>Q0UCZ9</accession>
<dbReference type="EMBL" id="CH445340">
    <property type="protein sequence ID" value="EAT82700.2"/>
    <property type="molecule type" value="Genomic_DNA"/>
</dbReference>
<dbReference type="Pfam" id="PF05199">
    <property type="entry name" value="GMC_oxred_C"/>
    <property type="match status" value="1"/>
</dbReference>
<dbReference type="GO" id="GO:0050660">
    <property type="term" value="F:flavin adenine dinucleotide binding"/>
    <property type="evidence" value="ECO:0007669"/>
    <property type="project" value="InterPro"/>
</dbReference>
<feature type="domain" description="Glucose-methanol-choline oxidoreductase N-terminal" evidence="2">
    <location>
        <begin position="359"/>
        <end position="373"/>
    </location>
</feature>
<dbReference type="VEuPathDB" id="FungiDB:JI435_103650"/>
<evidence type="ECO:0000256" key="1">
    <source>
        <dbReference type="ARBA" id="ARBA00010790"/>
    </source>
</evidence>
<organism evidence="3 4">
    <name type="scientific">Phaeosphaeria nodorum (strain SN15 / ATCC MYA-4574 / FGSC 10173)</name>
    <name type="common">Glume blotch fungus</name>
    <name type="synonym">Parastagonospora nodorum</name>
    <dbReference type="NCBI Taxonomy" id="321614"/>
    <lineage>
        <taxon>Eukaryota</taxon>
        <taxon>Fungi</taxon>
        <taxon>Dikarya</taxon>
        <taxon>Ascomycota</taxon>
        <taxon>Pezizomycotina</taxon>
        <taxon>Dothideomycetes</taxon>
        <taxon>Pleosporomycetidae</taxon>
        <taxon>Pleosporales</taxon>
        <taxon>Pleosporineae</taxon>
        <taxon>Phaeosphaeriaceae</taxon>
        <taxon>Parastagonospora</taxon>
    </lineage>
</organism>
<dbReference type="AlphaFoldDB" id="Q0UCZ9"/>
<protein>
    <recommendedName>
        <fullName evidence="2">Glucose-methanol-choline oxidoreductase N-terminal domain-containing protein</fullName>
    </recommendedName>
</protein>
<comment type="similarity">
    <text evidence="1">Belongs to the GMC oxidoreductase family.</text>
</comment>
<dbReference type="GO" id="GO:0016614">
    <property type="term" value="F:oxidoreductase activity, acting on CH-OH group of donors"/>
    <property type="evidence" value="ECO:0007669"/>
    <property type="project" value="InterPro"/>
</dbReference>
<dbReference type="PANTHER" id="PTHR11552">
    <property type="entry name" value="GLUCOSE-METHANOL-CHOLINE GMC OXIDOREDUCTASE"/>
    <property type="match status" value="1"/>
</dbReference>
<proteinExistence type="inferred from homology"/>
<dbReference type="PROSITE" id="PS00624">
    <property type="entry name" value="GMC_OXRED_2"/>
    <property type="match status" value="1"/>
</dbReference>
<dbReference type="Gene3D" id="3.30.560.10">
    <property type="entry name" value="Glucose Oxidase, domain 3"/>
    <property type="match status" value="1"/>
</dbReference>
<dbReference type="PIRSF" id="PIRSF000137">
    <property type="entry name" value="Alcohol_oxidase"/>
    <property type="match status" value="1"/>
</dbReference>
<dbReference type="Gene3D" id="3.50.50.60">
    <property type="entry name" value="FAD/NAD(P)-binding domain"/>
    <property type="match status" value="1"/>
</dbReference>
<dbReference type="GO" id="GO:0016491">
    <property type="term" value="F:oxidoreductase activity"/>
    <property type="evidence" value="ECO:0000318"/>
    <property type="project" value="GO_Central"/>
</dbReference>
<dbReference type="InParanoid" id="Q0UCZ9"/>
<name>Q0UCZ9_PHANO</name>
<dbReference type="HOGENOM" id="CLU_002865_4_1_1"/>
<dbReference type="SUPFAM" id="SSF54373">
    <property type="entry name" value="FAD-linked reductases, C-terminal domain"/>
    <property type="match status" value="1"/>
</dbReference>
<gene>
    <name evidence="3" type="ORF">SNOG_10365</name>
</gene>
<dbReference type="InterPro" id="IPR036188">
    <property type="entry name" value="FAD/NAD-bd_sf"/>
</dbReference>
<dbReference type="KEGG" id="pno:SNOG_10365"/>
<evidence type="ECO:0000259" key="2">
    <source>
        <dbReference type="PROSITE" id="PS00624"/>
    </source>
</evidence>
<dbReference type="SUPFAM" id="SSF51905">
    <property type="entry name" value="FAD/NAD(P)-binding domain"/>
    <property type="match status" value="1"/>
</dbReference>
<dbReference type="RefSeq" id="XP_001800639.1">
    <property type="nucleotide sequence ID" value="XM_001800587.1"/>
</dbReference>
<evidence type="ECO:0000313" key="4">
    <source>
        <dbReference type="Proteomes" id="UP000001055"/>
    </source>
</evidence>